<comment type="caution">
    <text evidence="8">The sequence shown here is derived from an EMBL/GenBank/DDBJ whole genome shotgun (WGS) entry which is preliminary data.</text>
</comment>
<proteinExistence type="predicted"/>
<gene>
    <name evidence="8" type="ORF">S12H4_44125</name>
</gene>
<sequence length="69" mass="7079">MVAVGEESNTLDFTMGVVADFYETTADEKAAAMVGMIGPLSTIGIALLVGFIALSVIMPMYTLTGAFGG</sequence>
<evidence type="ECO:0000256" key="3">
    <source>
        <dbReference type="ARBA" id="ARBA00022692"/>
    </source>
</evidence>
<organism evidence="8">
    <name type="scientific">marine sediment metagenome</name>
    <dbReference type="NCBI Taxonomy" id="412755"/>
    <lineage>
        <taxon>unclassified sequences</taxon>
        <taxon>metagenomes</taxon>
        <taxon>ecological metagenomes</taxon>
    </lineage>
</organism>
<protein>
    <recommendedName>
        <fullName evidence="7">Type II secretion system protein GspF domain-containing protein</fullName>
    </recommendedName>
</protein>
<evidence type="ECO:0000313" key="8">
    <source>
        <dbReference type="EMBL" id="GAJ13312.1"/>
    </source>
</evidence>
<keyword evidence="5 6" id="KW-0472">Membrane</keyword>
<evidence type="ECO:0000256" key="2">
    <source>
        <dbReference type="ARBA" id="ARBA00022475"/>
    </source>
</evidence>
<dbReference type="EMBL" id="BARW01027155">
    <property type="protein sequence ID" value="GAJ13312.1"/>
    <property type="molecule type" value="Genomic_DNA"/>
</dbReference>
<comment type="subcellular location">
    <subcellularLocation>
        <location evidence="1">Cell membrane</location>
        <topology evidence="1">Multi-pass membrane protein</topology>
    </subcellularLocation>
</comment>
<evidence type="ECO:0000256" key="5">
    <source>
        <dbReference type="ARBA" id="ARBA00023136"/>
    </source>
</evidence>
<keyword evidence="2" id="KW-1003">Cell membrane</keyword>
<dbReference type="PANTHER" id="PTHR30012">
    <property type="entry name" value="GENERAL SECRETION PATHWAY PROTEIN"/>
    <property type="match status" value="1"/>
</dbReference>
<dbReference type="GO" id="GO:0005886">
    <property type="term" value="C:plasma membrane"/>
    <property type="evidence" value="ECO:0007669"/>
    <property type="project" value="UniProtKB-SubCell"/>
</dbReference>
<evidence type="ECO:0000256" key="1">
    <source>
        <dbReference type="ARBA" id="ARBA00004651"/>
    </source>
</evidence>
<keyword evidence="4 6" id="KW-1133">Transmembrane helix</keyword>
<name>X1V9M6_9ZZZZ</name>
<evidence type="ECO:0000256" key="4">
    <source>
        <dbReference type="ARBA" id="ARBA00022989"/>
    </source>
</evidence>
<reference evidence="8" key="1">
    <citation type="journal article" date="2014" name="Front. Microbiol.">
        <title>High frequency of phylogenetically diverse reductive dehalogenase-homologous genes in deep subseafloor sedimentary metagenomes.</title>
        <authorList>
            <person name="Kawai M."/>
            <person name="Futagami T."/>
            <person name="Toyoda A."/>
            <person name="Takaki Y."/>
            <person name="Nishi S."/>
            <person name="Hori S."/>
            <person name="Arai W."/>
            <person name="Tsubouchi T."/>
            <person name="Morono Y."/>
            <person name="Uchiyama I."/>
            <person name="Ito T."/>
            <person name="Fujiyama A."/>
            <person name="Inagaki F."/>
            <person name="Takami H."/>
        </authorList>
    </citation>
    <scope>NUCLEOTIDE SEQUENCE</scope>
    <source>
        <strain evidence="8">Expedition CK06-06</strain>
    </source>
</reference>
<feature type="domain" description="Type II secretion system protein GspF" evidence="7">
    <location>
        <begin position="1"/>
        <end position="59"/>
    </location>
</feature>
<keyword evidence="3 6" id="KW-0812">Transmembrane</keyword>
<accession>X1V9M6</accession>
<dbReference type="Pfam" id="PF00482">
    <property type="entry name" value="T2SSF"/>
    <property type="match status" value="1"/>
</dbReference>
<dbReference type="PANTHER" id="PTHR30012:SF0">
    <property type="entry name" value="TYPE II SECRETION SYSTEM PROTEIN F-RELATED"/>
    <property type="match status" value="1"/>
</dbReference>
<dbReference type="InterPro" id="IPR003004">
    <property type="entry name" value="GspF/PilC"/>
</dbReference>
<dbReference type="InterPro" id="IPR018076">
    <property type="entry name" value="T2SS_GspF_dom"/>
</dbReference>
<dbReference type="AlphaFoldDB" id="X1V9M6"/>
<feature type="transmembrane region" description="Helical" evidence="6">
    <location>
        <begin position="43"/>
        <end position="63"/>
    </location>
</feature>
<evidence type="ECO:0000256" key="6">
    <source>
        <dbReference type="SAM" id="Phobius"/>
    </source>
</evidence>
<evidence type="ECO:0000259" key="7">
    <source>
        <dbReference type="Pfam" id="PF00482"/>
    </source>
</evidence>